<comment type="caution">
    <text evidence="1">The sequence shown here is derived from an EMBL/GenBank/DDBJ whole genome shotgun (WGS) entry which is preliminary data.</text>
</comment>
<organism evidence="1 2">
    <name type="scientific">Gaetbulibacter aquiaggeris</name>
    <dbReference type="NCBI Taxonomy" id="1735373"/>
    <lineage>
        <taxon>Bacteria</taxon>
        <taxon>Pseudomonadati</taxon>
        <taxon>Bacteroidota</taxon>
        <taxon>Flavobacteriia</taxon>
        <taxon>Flavobacteriales</taxon>
        <taxon>Flavobacteriaceae</taxon>
        <taxon>Gaetbulibacter</taxon>
    </lineage>
</organism>
<protein>
    <submittedName>
        <fullName evidence="1">Carboxypeptidase-like regulatory domain-containing protein</fullName>
    </submittedName>
</protein>
<dbReference type="Proteomes" id="UP001610104">
    <property type="component" value="Unassembled WGS sequence"/>
</dbReference>
<gene>
    <name evidence="1" type="ORF">V8G56_04575</name>
</gene>
<proteinExistence type="predicted"/>
<evidence type="ECO:0000313" key="1">
    <source>
        <dbReference type="EMBL" id="MFH6768002.1"/>
    </source>
</evidence>
<evidence type="ECO:0000313" key="2">
    <source>
        <dbReference type="Proteomes" id="UP001610104"/>
    </source>
</evidence>
<dbReference type="InterPro" id="IPR008969">
    <property type="entry name" value="CarboxyPept-like_regulatory"/>
</dbReference>
<reference evidence="1 2" key="1">
    <citation type="submission" date="2024-02" db="EMBL/GenBank/DDBJ databases">
        <title>A Gaetbulibacter species isolated from tidal flats and genomic insights of their niches.</title>
        <authorList>
            <person name="Ye Y."/>
        </authorList>
    </citation>
    <scope>NUCLEOTIDE SEQUENCE [LARGE SCALE GENOMIC DNA]</scope>
    <source>
        <strain evidence="1 2">KEM-8</strain>
    </source>
</reference>
<accession>A0ABW7MQK7</accession>
<keyword evidence="2" id="KW-1185">Reference proteome</keyword>
<dbReference type="Pfam" id="PF13715">
    <property type="entry name" value="CarbopepD_reg_2"/>
    <property type="match status" value="1"/>
</dbReference>
<sequence>MKKFIILITFLTGLQIVSQDLKPIDVKGKIIVEGGDLLGISIINKSLNKQAITNENGEFILAVKLNDSIEVSAIQFQSISFQINEEILQSKNVKIFLIEEINRLDEIFITGSRLSKSLEVQINHTGHFNPKLNSMYFGVLNNNNQSQSDIDYNSGVSNSLMNSERQRMINGLNMVNVVDQLLLPLFRSEVKNKKEIGIPEVPIESIKYYFGSEFLIDNFNIPEHRVEEFIRYVESDNFDFSLLNYGKEMEFLELIYHKSLEFSKKVN</sequence>
<name>A0ABW7MQK7_9FLAO</name>
<dbReference type="SUPFAM" id="SSF49464">
    <property type="entry name" value="Carboxypeptidase regulatory domain-like"/>
    <property type="match status" value="1"/>
</dbReference>
<dbReference type="EMBL" id="JBAWKC010000001">
    <property type="protein sequence ID" value="MFH6768002.1"/>
    <property type="molecule type" value="Genomic_DNA"/>
</dbReference>
<dbReference type="RefSeq" id="WP_395437274.1">
    <property type="nucleotide sequence ID" value="NZ_JBAWKC010000001.1"/>
</dbReference>